<gene>
    <name evidence="2" type="ORF">ACFODO_10495</name>
    <name evidence="3" type="ORF">C9E89_021620</name>
</gene>
<organism evidence="3 4">
    <name type="scientific">Acinetobacter sichuanensis</name>
    <dbReference type="NCBI Taxonomy" id="2136183"/>
    <lineage>
        <taxon>Bacteria</taxon>
        <taxon>Pseudomonadati</taxon>
        <taxon>Pseudomonadota</taxon>
        <taxon>Gammaproteobacteria</taxon>
        <taxon>Moraxellales</taxon>
        <taxon>Moraxellaceae</taxon>
        <taxon>Acinetobacter</taxon>
    </lineage>
</organism>
<dbReference type="PANTHER" id="PTHR30251">
    <property type="entry name" value="PILUS ASSEMBLY CHAPERONE"/>
    <property type="match status" value="1"/>
</dbReference>
<dbReference type="PANTHER" id="PTHR30251:SF4">
    <property type="entry name" value="SLR1668 PROTEIN"/>
    <property type="match status" value="1"/>
</dbReference>
<name>A0A371YJ63_9GAMM</name>
<protein>
    <submittedName>
        <fullName evidence="3">Molecular chaperone</fullName>
    </submittedName>
</protein>
<dbReference type="Proteomes" id="UP000240957">
    <property type="component" value="Unassembled WGS sequence"/>
</dbReference>
<dbReference type="Proteomes" id="UP001595455">
    <property type="component" value="Unassembled WGS sequence"/>
</dbReference>
<dbReference type="InterPro" id="IPR008962">
    <property type="entry name" value="PapD-like_sf"/>
</dbReference>
<keyword evidence="1" id="KW-0732">Signal</keyword>
<reference evidence="2" key="4">
    <citation type="submission" date="2024-09" db="EMBL/GenBank/DDBJ databases">
        <authorList>
            <person name="Sun Q."/>
            <person name="Mori K."/>
        </authorList>
    </citation>
    <scope>NUCLEOTIDE SEQUENCE</scope>
    <source>
        <strain evidence="2">KCTC 62575</strain>
    </source>
</reference>
<evidence type="ECO:0000313" key="5">
    <source>
        <dbReference type="Proteomes" id="UP001595455"/>
    </source>
</evidence>
<feature type="chain" id="PRO_5016571989" evidence="1">
    <location>
        <begin position="24"/>
        <end position="241"/>
    </location>
</feature>
<dbReference type="OrthoDB" id="6683458at2"/>
<feature type="signal peptide" evidence="1">
    <location>
        <begin position="1"/>
        <end position="23"/>
    </location>
</feature>
<evidence type="ECO:0000313" key="2">
    <source>
        <dbReference type="EMBL" id="MFC2995692.1"/>
    </source>
</evidence>
<dbReference type="AlphaFoldDB" id="A0A371YJ63"/>
<evidence type="ECO:0000313" key="4">
    <source>
        <dbReference type="Proteomes" id="UP000240957"/>
    </source>
</evidence>
<dbReference type="RefSeq" id="WP_107010188.1">
    <property type="nucleotide sequence ID" value="NZ_JBHRSF010000034.1"/>
</dbReference>
<reference evidence="5" key="3">
    <citation type="journal article" date="2019" name="Int. J. Syst. Evol. Microbiol.">
        <title>The Global Catalogue of Microorganisms (GCM) 10K type strain sequencing project: providing services to taxonomists for standard genome sequencing and annotation.</title>
        <authorList>
            <consortium name="The Broad Institute Genomics Platform"/>
            <consortium name="The Broad Institute Genome Sequencing Center for Infectious Disease"/>
            <person name="Wu L."/>
            <person name="Ma J."/>
        </authorList>
    </citation>
    <scope>NUCLEOTIDE SEQUENCE [LARGE SCALE GENOMIC DNA]</scope>
    <source>
        <strain evidence="5">KCTC 62575</strain>
    </source>
</reference>
<dbReference type="EMBL" id="PYIX02000093">
    <property type="protein sequence ID" value="RFC81480.1"/>
    <property type="molecule type" value="Genomic_DNA"/>
</dbReference>
<evidence type="ECO:0000256" key="1">
    <source>
        <dbReference type="SAM" id="SignalP"/>
    </source>
</evidence>
<comment type="caution">
    <text evidence="3">The sequence shown here is derived from an EMBL/GenBank/DDBJ whole genome shotgun (WGS) entry which is preliminary data.</text>
</comment>
<reference evidence="2" key="1">
    <citation type="journal article" date="2014" name="Int. J. Syst. Evol. Microbiol.">
        <title>Complete genome of a new Firmicutes species belonging to the dominant human colonic microbiota ('Ruminococcus bicirculans') reveals two chromosomes and a selective capacity to utilize plant glucans.</title>
        <authorList>
            <consortium name="NISC Comparative Sequencing Program"/>
            <person name="Wegmann U."/>
            <person name="Louis P."/>
            <person name="Goesmann A."/>
            <person name="Henrissat B."/>
            <person name="Duncan S.H."/>
            <person name="Flint H.J."/>
        </authorList>
    </citation>
    <scope>NUCLEOTIDE SEQUENCE</scope>
    <source>
        <strain evidence="2">KCTC 62575</strain>
    </source>
</reference>
<accession>A0A371YJ63</accession>
<sequence>MHILKYKKAWLLSLFFVQSMAHADLTISPVQLYITGERQQRSTTANLTTMGEKSDRTYELSVFRWTQDEEGNEVLTPDTDLVVNPKALILKPDSKKVIRFGFRQPIDAMNLKQEGTWRVKFTEIPSPLQKTGMNIALNFSVPVFVGSGFKSDLTFRFGKDQHNNTTLIAKNNGTAHFQITKFSLQDATGKKLTEVDMMKYILPNHQVTIPLKGYTHTSGQAVKFVMEKETEKDPVIFAIAE</sequence>
<reference evidence="3 4" key="2">
    <citation type="submission" date="2018-08" db="EMBL/GenBank/DDBJ databases">
        <title>The draft genome of Acinetobacter sichuanensis strain WCHAc060041.</title>
        <authorList>
            <person name="Qin J."/>
            <person name="Feng Y."/>
            <person name="Zong Z."/>
        </authorList>
    </citation>
    <scope>NUCLEOTIDE SEQUENCE [LARGE SCALE GENOMIC DNA]</scope>
    <source>
        <strain evidence="3 4">WCHAc060041</strain>
    </source>
</reference>
<keyword evidence="5" id="KW-1185">Reference proteome</keyword>
<dbReference type="Gene3D" id="2.60.40.10">
    <property type="entry name" value="Immunoglobulins"/>
    <property type="match status" value="1"/>
</dbReference>
<dbReference type="GO" id="GO:0071555">
    <property type="term" value="P:cell wall organization"/>
    <property type="evidence" value="ECO:0007669"/>
    <property type="project" value="InterPro"/>
</dbReference>
<evidence type="ECO:0000313" key="3">
    <source>
        <dbReference type="EMBL" id="RFC81480.1"/>
    </source>
</evidence>
<dbReference type="InterPro" id="IPR013783">
    <property type="entry name" value="Ig-like_fold"/>
</dbReference>
<proteinExistence type="predicted"/>
<dbReference type="SUPFAM" id="SSF49354">
    <property type="entry name" value="PapD-like"/>
    <property type="match status" value="1"/>
</dbReference>
<dbReference type="EMBL" id="JBHRSF010000034">
    <property type="protein sequence ID" value="MFC2995692.1"/>
    <property type="molecule type" value="Genomic_DNA"/>
</dbReference>
<dbReference type="GO" id="GO:0030288">
    <property type="term" value="C:outer membrane-bounded periplasmic space"/>
    <property type="evidence" value="ECO:0007669"/>
    <property type="project" value="InterPro"/>
</dbReference>
<dbReference type="InterPro" id="IPR050643">
    <property type="entry name" value="Periplasmic_pilus_chap"/>
</dbReference>